<reference evidence="1" key="1">
    <citation type="submission" date="2020-07" db="EMBL/GenBank/DDBJ databases">
        <title>Huge and variable diversity of episymbiotic CPR bacteria and DPANN archaea in groundwater ecosystems.</title>
        <authorList>
            <person name="He C.Y."/>
            <person name="Keren R."/>
            <person name="Whittaker M."/>
            <person name="Farag I.F."/>
            <person name="Doudna J."/>
            <person name="Cate J.H.D."/>
            <person name="Banfield J.F."/>
        </authorList>
    </citation>
    <scope>NUCLEOTIDE SEQUENCE</scope>
    <source>
        <strain evidence="1">NC_groundwater_193_Ag_S-0.1um_51_7</strain>
    </source>
</reference>
<dbReference type="AlphaFoldDB" id="A0A931SD73"/>
<sequence length="382" mass="41650">MVPFSRETAHIKKGFREALIGFLIIAIFAPFIALPRIADAQATEFGAKCAGGLLDTAIGYGIGLGKAALHVTANETALTAEKFLSVPTTRLLEDTVKEDGPAGQGLKDSAQFGAFWEVLQEKFRTYCLNGLWQAIAKTIIRAMRNMVINYINTGNFGQPTFVANFQFDARQTAENAARIFASKLTGIDFCNYFPRNPANLNLSLDIRAGLACTYQKSFPQYLAAIHAPGDLPLREQILLDSPENDPLWVDLDKQLKLSNEVAAAKRARETQVISGKGFIGTEKCVKEEVVVQGGYFHSTSGERCQGPNDPPGDCIPQAPQTVCVEKKIVTPGSYIADLATEPIKSEFREGELVDEFGEAIAQIVDSLVGKLINQGLDNIFKQ</sequence>
<dbReference type="EMBL" id="JACOZA010000001">
    <property type="protein sequence ID" value="MBI2096538.1"/>
    <property type="molecule type" value="Genomic_DNA"/>
</dbReference>
<proteinExistence type="predicted"/>
<evidence type="ECO:0000313" key="1">
    <source>
        <dbReference type="EMBL" id="MBI2096538.1"/>
    </source>
</evidence>
<organism evidence="1 2">
    <name type="scientific">Candidatus Sungiibacteriota bacterium</name>
    <dbReference type="NCBI Taxonomy" id="2750080"/>
    <lineage>
        <taxon>Bacteria</taxon>
        <taxon>Candidatus Sungiibacteriota</taxon>
    </lineage>
</organism>
<gene>
    <name evidence="1" type="ORF">HYT40_00020</name>
</gene>
<accession>A0A931SD73</accession>
<protein>
    <submittedName>
        <fullName evidence="1">Uncharacterized protein</fullName>
    </submittedName>
</protein>
<dbReference type="Proteomes" id="UP000724148">
    <property type="component" value="Unassembled WGS sequence"/>
</dbReference>
<evidence type="ECO:0000313" key="2">
    <source>
        <dbReference type="Proteomes" id="UP000724148"/>
    </source>
</evidence>
<comment type="caution">
    <text evidence="1">The sequence shown here is derived from an EMBL/GenBank/DDBJ whole genome shotgun (WGS) entry which is preliminary data.</text>
</comment>
<name>A0A931SD73_9BACT</name>